<dbReference type="InterPro" id="IPR027417">
    <property type="entry name" value="P-loop_NTPase"/>
</dbReference>
<dbReference type="Pfam" id="PF00005">
    <property type="entry name" value="ABC_tran"/>
    <property type="match status" value="1"/>
</dbReference>
<dbReference type="OrthoDB" id="9804819at2"/>
<dbReference type="PANTHER" id="PTHR42711:SF5">
    <property type="entry name" value="ABC TRANSPORTER ATP-BINDING PROTEIN NATA"/>
    <property type="match status" value="1"/>
</dbReference>
<keyword evidence="7" id="KW-1278">Translocase</keyword>
<protein>
    <submittedName>
        <fullName evidence="10">ABC-2 type transport system ATP-binding protein</fullName>
    </submittedName>
</protein>
<evidence type="ECO:0000256" key="6">
    <source>
        <dbReference type="ARBA" id="ARBA00022840"/>
    </source>
</evidence>
<dbReference type="InterPro" id="IPR003439">
    <property type="entry name" value="ABC_transporter-like_ATP-bd"/>
</dbReference>
<evidence type="ECO:0000256" key="4">
    <source>
        <dbReference type="ARBA" id="ARBA00022475"/>
    </source>
</evidence>
<dbReference type="AlphaFoldDB" id="A0A1M4WCG1"/>
<evidence type="ECO:0000313" key="11">
    <source>
        <dbReference type="Proteomes" id="UP000184334"/>
    </source>
</evidence>
<keyword evidence="4" id="KW-1003">Cell membrane</keyword>
<feature type="domain" description="ABC transporter" evidence="9">
    <location>
        <begin position="5"/>
        <end position="230"/>
    </location>
</feature>
<keyword evidence="6 10" id="KW-0067">ATP-binding</keyword>
<sequence length="299" mass="34298">MNNVIEIKNLKKYYDNTRAVDGISFEVRKGEVFAFLGPNGAGKTTTLEIIEGLRKKDDGEVIYFGRYNSPSDFYIKERIGVQLQNSAFFDNLTVFETLNMFAGLYKKSYNVKKLIDMISLNEKRKAKVKELSGGQKQRLAIAVALVNDPEIIFLDEPTTGLDPQARRMIWEIIIELKKSGKTIVLTTHYMEEAEQLADRVHIIDHGKIIASGTVDDLIKSLKKETVIVFKTENQKLFEEKFKCIIIDNKVELETNNIEKDMLKLLEFSKINNINLEDILIRKPNLEDVFLNITGRSLRD</sequence>
<dbReference type="SMART" id="SM00382">
    <property type="entry name" value="AAA"/>
    <property type="match status" value="1"/>
</dbReference>
<dbReference type="FunFam" id="3.40.50.300:FF:000589">
    <property type="entry name" value="ABC transporter, ATP-binding subunit"/>
    <property type="match status" value="1"/>
</dbReference>
<proteinExistence type="inferred from homology"/>
<dbReference type="EMBL" id="FQUI01000015">
    <property type="protein sequence ID" value="SHE78924.1"/>
    <property type="molecule type" value="Genomic_DNA"/>
</dbReference>
<dbReference type="InterPro" id="IPR050763">
    <property type="entry name" value="ABC_transporter_ATP-binding"/>
</dbReference>
<dbReference type="SUPFAM" id="SSF52540">
    <property type="entry name" value="P-loop containing nucleoside triphosphate hydrolases"/>
    <property type="match status" value="1"/>
</dbReference>
<evidence type="ECO:0000259" key="9">
    <source>
        <dbReference type="PROSITE" id="PS50893"/>
    </source>
</evidence>
<evidence type="ECO:0000256" key="5">
    <source>
        <dbReference type="ARBA" id="ARBA00022741"/>
    </source>
</evidence>
<evidence type="ECO:0000256" key="2">
    <source>
        <dbReference type="ARBA" id="ARBA00005417"/>
    </source>
</evidence>
<dbReference type="GO" id="GO:0005524">
    <property type="term" value="F:ATP binding"/>
    <property type="evidence" value="ECO:0007669"/>
    <property type="project" value="UniProtKB-KW"/>
</dbReference>
<dbReference type="InterPro" id="IPR003593">
    <property type="entry name" value="AAA+_ATPase"/>
</dbReference>
<dbReference type="InterPro" id="IPR017871">
    <property type="entry name" value="ABC_transporter-like_CS"/>
</dbReference>
<dbReference type="PROSITE" id="PS50893">
    <property type="entry name" value="ABC_TRANSPORTER_2"/>
    <property type="match status" value="1"/>
</dbReference>
<dbReference type="STRING" id="1122195.SAMN02745164_01150"/>
<organism evidence="10 11">
    <name type="scientific">Marinitoga hydrogenitolerans (strain DSM 16785 / JCM 12826 / AT1271)</name>
    <dbReference type="NCBI Taxonomy" id="1122195"/>
    <lineage>
        <taxon>Bacteria</taxon>
        <taxon>Thermotogati</taxon>
        <taxon>Thermotogota</taxon>
        <taxon>Thermotogae</taxon>
        <taxon>Petrotogales</taxon>
        <taxon>Petrotogaceae</taxon>
        <taxon>Marinitoga</taxon>
    </lineage>
</organism>
<evidence type="ECO:0000256" key="8">
    <source>
        <dbReference type="ARBA" id="ARBA00023136"/>
    </source>
</evidence>
<comment type="similarity">
    <text evidence="2">Belongs to the ABC transporter superfamily.</text>
</comment>
<dbReference type="PROSITE" id="PS00211">
    <property type="entry name" value="ABC_TRANSPORTER_1"/>
    <property type="match status" value="1"/>
</dbReference>
<accession>A0A1M4WCG1</accession>
<dbReference type="GO" id="GO:0005886">
    <property type="term" value="C:plasma membrane"/>
    <property type="evidence" value="ECO:0007669"/>
    <property type="project" value="UniProtKB-SubCell"/>
</dbReference>
<gene>
    <name evidence="10" type="ORF">SAMN02745164_01150</name>
</gene>
<comment type="subcellular location">
    <subcellularLocation>
        <location evidence="1">Cell membrane</location>
    </subcellularLocation>
</comment>
<reference evidence="10" key="1">
    <citation type="submission" date="2016-11" db="EMBL/GenBank/DDBJ databases">
        <authorList>
            <person name="Varghese N."/>
            <person name="Submissions S."/>
        </authorList>
    </citation>
    <scope>NUCLEOTIDE SEQUENCE [LARGE SCALE GENOMIC DNA]</scope>
    <source>
        <strain evidence="10">DSM 16785</strain>
    </source>
</reference>
<keyword evidence="3" id="KW-0813">Transport</keyword>
<name>A0A1M4WCG1_MARH1</name>
<comment type="caution">
    <text evidence="10">The sequence shown here is derived from an EMBL/GenBank/DDBJ whole genome shotgun (WGS) entry which is preliminary data.</text>
</comment>
<keyword evidence="5" id="KW-0547">Nucleotide-binding</keyword>
<dbReference type="RefSeq" id="WP_072864375.1">
    <property type="nucleotide sequence ID" value="NZ_FQUI01000015.1"/>
</dbReference>
<dbReference type="PANTHER" id="PTHR42711">
    <property type="entry name" value="ABC TRANSPORTER ATP-BINDING PROTEIN"/>
    <property type="match status" value="1"/>
</dbReference>
<evidence type="ECO:0000256" key="1">
    <source>
        <dbReference type="ARBA" id="ARBA00004236"/>
    </source>
</evidence>
<dbReference type="Gene3D" id="3.40.50.300">
    <property type="entry name" value="P-loop containing nucleotide triphosphate hydrolases"/>
    <property type="match status" value="1"/>
</dbReference>
<keyword evidence="8" id="KW-0472">Membrane</keyword>
<dbReference type="GO" id="GO:0016887">
    <property type="term" value="F:ATP hydrolysis activity"/>
    <property type="evidence" value="ECO:0007669"/>
    <property type="project" value="InterPro"/>
</dbReference>
<evidence type="ECO:0000256" key="7">
    <source>
        <dbReference type="ARBA" id="ARBA00022967"/>
    </source>
</evidence>
<keyword evidence="11" id="KW-1185">Reference proteome</keyword>
<evidence type="ECO:0000256" key="3">
    <source>
        <dbReference type="ARBA" id="ARBA00022448"/>
    </source>
</evidence>
<evidence type="ECO:0000313" key="10">
    <source>
        <dbReference type="EMBL" id="SHE78924.1"/>
    </source>
</evidence>
<dbReference type="Proteomes" id="UP000184334">
    <property type="component" value="Unassembled WGS sequence"/>
</dbReference>